<reference evidence="1" key="1">
    <citation type="submission" date="2017-12" db="EMBL/GenBank/DDBJ databases">
        <title>High-resolution comparative analysis of great ape genomes.</title>
        <authorList>
            <person name="Pollen A."/>
            <person name="Hastie A."/>
            <person name="Hormozdiari F."/>
            <person name="Dougherty M."/>
            <person name="Liu R."/>
            <person name="Chaisson M."/>
            <person name="Hoppe E."/>
            <person name="Hill C."/>
            <person name="Pang A."/>
            <person name="Hillier L."/>
            <person name="Baker C."/>
            <person name="Armstrong J."/>
            <person name="Shendure J."/>
            <person name="Paten B."/>
            <person name="Wilson R."/>
            <person name="Chao H."/>
            <person name="Schneider V."/>
            <person name="Ventura M."/>
            <person name="Kronenberg Z."/>
            <person name="Murali S."/>
            <person name="Gordon D."/>
            <person name="Cantsilieris S."/>
            <person name="Munson K."/>
            <person name="Nelson B."/>
            <person name="Raja A."/>
            <person name="Underwood J."/>
            <person name="Diekhans M."/>
            <person name="Fiddes I."/>
            <person name="Haussler D."/>
            <person name="Eichler E."/>
        </authorList>
    </citation>
    <scope>NUCLEOTIDE SEQUENCE [LARGE SCALE GENOMIC DNA]</scope>
    <source>
        <strain evidence="1">Susie</strain>
    </source>
</reference>
<comment type="caution">
    <text evidence="1">The sequence shown here is derived from an EMBL/GenBank/DDBJ whole genome shotgun (WGS) entry which is preliminary data.</text>
</comment>
<dbReference type="EMBL" id="NDHI03003283">
    <property type="protein sequence ID" value="PNJ88671.1"/>
    <property type="molecule type" value="Genomic_DNA"/>
</dbReference>
<organism evidence="1">
    <name type="scientific">Pongo abelii</name>
    <name type="common">Sumatran orangutan</name>
    <name type="synonym">Pongo pygmaeus abelii</name>
    <dbReference type="NCBI Taxonomy" id="9601"/>
    <lineage>
        <taxon>Eukaryota</taxon>
        <taxon>Metazoa</taxon>
        <taxon>Chordata</taxon>
        <taxon>Craniata</taxon>
        <taxon>Vertebrata</taxon>
        <taxon>Euteleostomi</taxon>
        <taxon>Mammalia</taxon>
        <taxon>Eutheria</taxon>
        <taxon>Euarchontoglires</taxon>
        <taxon>Primates</taxon>
        <taxon>Haplorrhini</taxon>
        <taxon>Catarrhini</taxon>
        <taxon>Hominidae</taxon>
        <taxon>Pongo</taxon>
    </lineage>
</organism>
<sequence>IYSGRLRLPLDALPAHLLVASGLQMWQEAGAFALRLCRPQYSPLLPLKALLPLRALWEGREVNWEKCCKFRWKKKRRRKKMMMRTRGQPHSLRLLSPREYQGFFPVLMDPTHCP</sequence>
<proteinExistence type="predicted"/>
<feature type="non-terminal residue" evidence="1">
    <location>
        <position position="1"/>
    </location>
</feature>
<protein>
    <submittedName>
        <fullName evidence="1">ZBTB9 isoform 4</fullName>
    </submittedName>
</protein>
<evidence type="ECO:0000313" key="1">
    <source>
        <dbReference type="EMBL" id="PNJ88671.1"/>
    </source>
</evidence>
<name>A0A2J8Y303_PONAB</name>
<dbReference type="AlphaFoldDB" id="A0A2J8Y303"/>
<accession>A0A2J8Y303</accession>
<gene>
    <name evidence="1" type="ORF">CR201_G0016260</name>
</gene>